<dbReference type="SUPFAM" id="SSF51735">
    <property type="entry name" value="NAD(P)-binding Rossmann-fold domains"/>
    <property type="match status" value="1"/>
</dbReference>
<dbReference type="Gene3D" id="3.90.25.10">
    <property type="entry name" value="UDP-galactose 4-epimerase, domain 1"/>
    <property type="match status" value="1"/>
</dbReference>
<proteinExistence type="predicted"/>
<evidence type="ECO:0000313" key="5">
    <source>
        <dbReference type="Proteomes" id="UP000248961"/>
    </source>
</evidence>
<name>A0A395HVH2_ASPHC</name>
<dbReference type="GO" id="GO:0016491">
    <property type="term" value="F:oxidoreductase activity"/>
    <property type="evidence" value="ECO:0007669"/>
    <property type="project" value="UniProtKB-KW"/>
</dbReference>
<reference evidence="4 5" key="1">
    <citation type="submission" date="2018-02" db="EMBL/GenBank/DDBJ databases">
        <title>The genomes of Aspergillus section Nigri reveals drivers in fungal speciation.</title>
        <authorList>
            <consortium name="DOE Joint Genome Institute"/>
            <person name="Vesth T.C."/>
            <person name="Nybo J."/>
            <person name="Theobald S."/>
            <person name="Brandl J."/>
            <person name="Frisvad J.C."/>
            <person name="Nielsen K.F."/>
            <person name="Lyhne E.K."/>
            <person name="Kogle M.E."/>
            <person name="Kuo A."/>
            <person name="Riley R."/>
            <person name="Clum A."/>
            <person name="Nolan M."/>
            <person name="Lipzen A."/>
            <person name="Salamov A."/>
            <person name="Henrissat B."/>
            <person name="Wiebenga A."/>
            <person name="De vries R.P."/>
            <person name="Grigoriev I.V."/>
            <person name="Mortensen U.H."/>
            <person name="Andersen M.R."/>
            <person name="Baker S.E."/>
        </authorList>
    </citation>
    <scope>NUCLEOTIDE SEQUENCE [LARGE SCALE GENOMIC DNA]</scope>
    <source>
        <strain evidence="4 5">CBS 101889</strain>
    </source>
</reference>
<dbReference type="PANTHER" id="PTHR47706:SF9">
    <property type="entry name" value="NMRA-LIKE DOMAIN-CONTAINING PROTEIN-RELATED"/>
    <property type="match status" value="1"/>
</dbReference>
<dbReference type="GeneID" id="37203385"/>
<dbReference type="InterPro" id="IPR008030">
    <property type="entry name" value="NmrA-like"/>
</dbReference>
<evidence type="ECO:0000256" key="2">
    <source>
        <dbReference type="ARBA" id="ARBA00023002"/>
    </source>
</evidence>
<keyword evidence="1" id="KW-0521">NADP</keyword>
<gene>
    <name evidence="4" type="ORF">BO97DRAFT_454040</name>
</gene>
<evidence type="ECO:0000259" key="3">
    <source>
        <dbReference type="Pfam" id="PF05368"/>
    </source>
</evidence>
<dbReference type="STRING" id="1450537.A0A395HVH2"/>
<protein>
    <submittedName>
        <fullName evidence="4">NAD(P)-binding protein</fullName>
    </submittedName>
</protein>
<sequence length="318" mass="36001">MKFETVAIFGATGQIGQLIVQAFQKCKKQNFKLIQVVQPGHDEEARRNPGVDAKFIDITSASKEEIATALQGVDVVVSALGGKGMEMQPLIQDAADVAGVKRFYPSEYGMHHIYRKPGDDWGYLHPIWDMKEVSNEKCLHHPAVKEGRMSYTLIGCGDFYDQDREPTWCPWTQTDVDKYTLRIVGDANARCDFTNRHDLAAYLVESCCHPERSENATLNFVSDHISYNEIASLLEKYAKRPVEKVFISEEDMHAYIADPSSAPAALREGSPFPLDFWMMVKGAQGQGRFWRPPGQVHNNLFPDVEVTPFEAYFQRRFA</sequence>
<dbReference type="Pfam" id="PF05368">
    <property type="entry name" value="NmrA"/>
    <property type="match status" value="1"/>
</dbReference>
<dbReference type="PANTHER" id="PTHR47706">
    <property type="entry name" value="NMRA-LIKE FAMILY PROTEIN"/>
    <property type="match status" value="1"/>
</dbReference>
<dbReference type="VEuPathDB" id="FungiDB:BO97DRAFT_454040"/>
<evidence type="ECO:0000256" key="1">
    <source>
        <dbReference type="ARBA" id="ARBA00022857"/>
    </source>
</evidence>
<keyword evidence="2" id="KW-0560">Oxidoreductase</keyword>
<dbReference type="EMBL" id="KZ824288">
    <property type="protein sequence ID" value="RAL11516.1"/>
    <property type="molecule type" value="Genomic_DNA"/>
</dbReference>
<dbReference type="AlphaFoldDB" id="A0A395HVH2"/>
<dbReference type="Gene3D" id="3.40.50.720">
    <property type="entry name" value="NAD(P)-binding Rossmann-like Domain"/>
    <property type="match status" value="1"/>
</dbReference>
<dbReference type="OrthoDB" id="9974981at2759"/>
<dbReference type="RefSeq" id="XP_025550670.1">
    <property type="nucleotide sequence ID" value="XM_025699096.1"/>
</dbReference>
<feature type="domain" description="NmrA-like" evidence="3">
    <location>
        <begin position="4"/>
        <end position="254"/>
    </location>
</feature>
<dbReference type="InterPro" id="IPR036291">
    <property type="entry name" value="NAD(P)-bd_dom_sf"/>
</dbReference>
<accession>A0A395HVH2</accession>
<evidence type="ECO:0000313" key="4">
    <source>
        <dbReference type="EMBL" id="RAL11516.1"/>
    </source>
</evidence>
<dbReference type="Proteomes" id="UP000248961">
    <property type="component" value="Unassembled WGS sequence"/>
</dbReference>
<organism evidence="4 5">
    <name type="scientific">Aspergillus homomorphus (strain CBS 101889)</name>
    <dbReference type="NCBI Taxonomy" id="1450537"/>
    <lineage>
        <taxon>Eukaryota</taxon>
        <taxon>Fungi</taxon>
        <taxon>Dikarya</taxon>
        <taxon>Ascomycota</taxon>
        <taxon>Pezizomycotina</taxon>
        <taxon>Eurotiomycetes</taxon>
        <taxon>Eurotiomycetidae</taxon>
        <taxon>Eurotiales</taxon>
        <taxon>Aspergillaceae</taxon>
        <taxon>Aspergillus</taxon>
        <taxon>Aspergillus subgen. Circumdati</taxon>
    </lineage>
</organism>
<dbReference type="InterPro" id="IPR051609">
    <property type="entry name" value="NmrA/Isoflavone_reductase-like"/>
</dbReference>
<keyword evidence="5" id="KW-1185">Reference proteome</keyword>